<keyword evidence="2" id="KW-1133">Transmembrane helix</keyword>
<feature type="transmembrane region" description="Helical" evidence="2">
    <location>
        <begin position="212"/>
        <end position="245"/>
    </location>
</feature>
<evidence type="ECO:0000313" key="4">
    <source>
        <dbReference type="Proteomes" id="UP000637002"/>
    </source>
</evidence>
<dbReference type="PANTHER" id="PTHR37314">
    <property type="entry name" value="SLR0142 PROTEIN"/>
    <property type="match status" value="1"/>
</dbReference>
<feature type="region of interest" description="Disordered" evidence="1">
    <location>
        <begin position="17"/>
        <end position="43"/>
    </location>
</feature>
<protein>
    <recommendedName>
        <fullName evidence="5">DUF1275 domain-containing protein</fullName>
    </recommendedName>
</protein>
<evidence type="ECO:0000256" key="2">
    <source>
        <dbReference type="SAM" id="Phobius"/>
    </source>
</evidence>
<reference evidence="3" key="1">
    <citation type="journal article" date="2014" name="Int. J. Syst. Evol. Microbiol.">
        <title>Complete genome sequence of Corynebacterium casei LMG S-19264T (=DSM 44701T), isolated from a smear-ripened cheese.</title>
        <authorList>
            <consortium name="US DOE Joint Genome Institute (JGI-PGF)"/>
            <person name="Walter F."/>
            <person name="Albersmeier A."/>
            <person name="Kalinowski J."/>
            <person name="Ruckert C."/>
        </authorList>
    </citation>
    <scope>NUCLEOTIDE SEQUENCE</scope>
    <source>
        <strain evidence="3">CGMCC 1.12919</strain>
    </source>
</reference>
<dbReference type="InterPro" id="IPR010699">
    <property type="entry name" value="DUF1275"/>
</dbReference>
<comment type="caution">
    <text evidence="3">The sequence shown here is derived from an EMBL/GenBank/DDBJ whole genome shotgun (WGS) entry which is preliminary data.</text>
</comment>
<dbReference type="Proteomes" id="UP000637002">
    <property type="component" value="Unassembled WGS sequence"/>
</dbReference>
<keyword evidence="2" id="KW-0472">Membrane</keyword>
<evidence type="ECO:0008006" key="5">
    <source>
        <dbReference type="Google" id="ProtNLM"/>
    </source>
</evidence>
<dbReference type="EMBL" id="BMGG01000008">
    <property type="protein sequence ID" value="GGC80056.1"/>
    <property type="molecule type" value="Genomic_DNA"/>
</dbReference>
<name>A0A916XK22_9HYPH</name>
<dbReference type="PANTHER" id="PTHR37314:SF4">
    <property type="entry name" value="UPF0700 TRANSMEMBRANE PROTEIN YOAK"/>
    <property type="match status" value="1"/>
</dbReference>
<sequence>MNSDRFYPIKRLRRTGARSDAQLAPAAPARHTGCMPSRSSSPRPSPRLFALPLLLIAVAGFVDALGYLSLSGLFVSFMSGNTTQFAASLAGGNVTGVAAAGLLICCFVLGVAAGTAMVEASPRWSYAAILGLEALLLAGAAVAVAVDGVSELRLLPLAFAMGLQNNLRRTLAGARIGSTFVTGTLVTLGQGLARHLLGRAGIGAWLPHAMAWLALALGAALGAAILLAAGMVLALAGPAAVLALIACHQLRRGLVSPP</sequence>
<evidence type="ECO:0000256" key="1">
    <source>
        <dbReference type="SAM" id="MobiDB-lite"/>
    </source>
</evidence>
<reference evidence="3" key="2">
    <citation type="submission" date="2020-09" db="EMBL/GenBank/DDBJ databases">
        <authorList>
            <person name="Sun Q."/>
            <person name="Zhou Y."/>
        </authorList>
    </citation>
    <scope>NUCLEOTIDE SEQUENCE</scope>
    <source>
        <strain evidence="3">CGMCC 1.12919</strain>
    </source>
</reference>
<feature type="transmembrane region" description="Helical" evidence="2">
    <location>
        <begin position="124"/>
        <end position="146"/>
    </location>
</feature>
<evidence type="ECO:0000313" key="3">
    <source>
        <dbReference type="EMBL" id="GGC80056.1"/>
    </source>
</evidence>
<dbReference type="Pfam" id="PF06912">
    <property type="entry name" value="DUF1275"/>
    <property type="match status" value="1"/>
</dbReference>
<keyword evidence="4" id="KW-1185">Reference proteome</keyword>
<proteinExistence type="predicted"/>
<organism evidence="3 4">
    <name type="scientific">Chelatococcus reniformis</name>
    <dbReference type="NCBI Taxonomy" id="1494448"/>
    <lineage>
        <taxon>Bacteria</taxon>
        <taxon>Pseudomonadati</taxon>
        <taxon>Pseudomonadota</taxon>
        <taxon>Alphaproteobacteria</taxon>
        <taxon>Hyphomicrobiales</taxon>
        <taxon>Chelatococcaceae</taxon>
        <taxon>Chelatococcus</taxon>
    </lineage>
</organism>
<feature type="transmembrane region" description="Helical" evidence="2">
    <location>
        <begin position="90"/>
        <end position="112"/>
    </location>
</feature>
<keyword evidence="2" id="KW-0812">Transmembrane</keyword>
<accession>A0A916XK22</accession>
<feature type="transmembrane region" description="Helical" evidence="2">
    <location>
        <begin position="48"/>
        <end position="70"/>
    </location>
</feature>
<dbReference type="AlphaFoldDB" id="A0A916XK22"/>
<gene>
    <name evidence="3" type="ORF">GCM10010994_42550</name>
</gene>